<gene>
    <name evidence="1" type="ORF">CEXT_714501</name>
</gene>
<protein>
    <submittedName>
        <fullName evidence="1">Uncharacterized protein</fullName>
    </submittedName>
</protein>
<comment type="caution">
    <text evidence="1">The sequence shown here is derived from an EMBL/GenBank/DDBJ whole genome shotgun (WGS) entry which is preliminary data.</text>
</comment>
<accession>A0AAV4PMY8</accession>
<reference evidence="1 2" key="1">
    <citation type="submission" date="2021-06" db="EMBL/GenBank/DDBJ databases">
        <title>Caerostris extrusa draft genome.</title>
        <authorList>
            <person name="Kono N."/>
            <person name="Arakawa K."/>
        </authorList>
    </citation>
    <scope>NUCLEOTIDE SEQUENCE [LARGE SCALE GENOMIC DNA]</scope>
</reference>
<keyword evidence="2" id="KW-1185">Reference proteome</keyword>
<proteinExistence type="predicted"/>
<name>A0AAV4PMY8_CAEEX</name>
<organism evidence="1 2">
    <name type="scientific">Caerostris extrusa</name>
    <name type="common">Bark spider</name>
    <name type="synonym">Caerostris bankana</name>
    <dbReference type="NCBI Taxonomy" id="172846"/>
    <lineage>
        <taxon>Eukaryota</taxon>
        <taxon>Metazoa</taxon>
        <taxon>Ecdysozoa</taxon>
        <taxon>Arthropoda</taxon>
        <taxon>Chelicerata</taxon>
        <taxon>Arachnida</taxon>
        <taxon>Araneae</taxon>
        <taxon>Araneomorphae</taxon>
        <taxon>Entelegynae</taxon>
        <taxon>Araneoidea</taxon>
        <taxon>Araneidae</taxon>
        <taxon>Caerostris</taxon>
    </lineage>
</organism>
<evidence type="ECO:0000313" key="2">
    <source>
        <dbReference type="Proteomes" id="UP001054945"/>
    </source>
</evidence>
<sequence length="80" mass="9718">MVKEEEERKCPLKEEESFTMNRFKNNHRMHPSPAFVPHTPDELNSNFRTTFLKQHPPSNPHGRYFEISFEFIIRNEKEKE</sequence>
<dbReference type="Proteomes" id="UP001054945">
    <property type="component" value="Unassembled WGS sequence"/>
</dbReference>
<dbReference type="EMBL" id="BPLR01004793">
    <property type="protein sequence ID" value="GIX97521.1"/>
    <property type="molecule type" value="Genomic_DNA"/>
</dbReference>
<dbReference type="AlphaFoldDB" id="A0AAV4PMY8"/>
<evidence type="ECO:0000313" key="1">
    <source>
        <dbReference type="EMBL" id="GIX97521.1"/>
    </source>
</evidence>